<dbReference type="EMBL" id="JPSP01000008">
    <property type="protein sequence ID" value="KFF41381.1"/>
    <property type="molecule type" value="Genomic_DNA"/>
</dbReference>
<evidence type="ECO:0000313" key="1">
    <source>
        <dbReference type="EMBL" id="KFF41381.1"/>
    </source>
</evidence>
<protein>
    <submittedName>
        <fullName evidence="1">Uncharacterized protein</fullName>
    </submittedName>
</protein>
<proteinExistence type="predicted"/>
<dbReference type="STRING" id="1527444.ucyna2_00804"/>
<organism evidence="1 2">
    <name type="scientific">Candidatus Atelocyanobacterium thalassa isolate SIO64986</name>
    <dbReference type="NCBI Taxonomy" id="1527444"/>
    <lineage>
        <taxon>Bacteria</taxon>
        <taxon>Bacillati</taxon>
        <taxon>Cyanobacteriota</taxon>
        <taxon>Cyanophyceae</taxon>
        <taxon>Oscillatoriophycideae</taxon>
        <taxon>Chroococcales</taxon>
        <taxon>Aphanothecaceae</taxon>
        <taxon>Candidatus Atelocyanobacterium</taxon>
        <taxon>Candidatus Atelocyanobacterium thalassae</taxon>
    </lineage>
</organism>
<accession>A0A086CGR7</accession>
<dbReference type="AlphaFoldDB" id="A0A086CGR7"/>
<gene>
    <name evidence="1" type="ORF">ucyna2_00804</name>
</gene>
<comment type="caution">
    <text evidence="1">The sequence shown here is derived from an EMBL/GenBank/DDBJ whole genome shotgun (WGS) entry which is preliminary data.</text>
</comment>
<dbReference type="Proteomes" id="UP000028922">
    <property type="component" value="Unassembled WGS sequence"/>
</dbReference>
<sequence>MKTNSTVKLTVLLSLLMLGTGIIGAYFSYEAGSQALKGVNQLSTNPSKKLIDTSNTFTKPTKFKPIDEKTVLSKVYDYTNQKKELVSFQKNKFQKDNIQNIYNKTSQSLPLQVVDQEVILEIKEALNDGETMLLKINLQNRGADEIKFLYSSLEIHDDQSYSLGAIIRGLPDVLPPKSNVFSGEIRIPNFSVKGSTTLSLKLTNYPDRKLKFNINNIPVI</sequence>
<dbReference type="eggNOG" id="ENOG502ZFJQ">
    <property type="taxonomic scope" value="Bacteria"/>
</dbReference>
<evidence type="ECO:0000313" key="2">
    <source>
        <dbReference type="Proteomes" id="UP000028922"/>
    </source>
</evidence>
<reference evidence="1 2" key="1">
    <citation type="submission" date="2014-08" db="EMBL/GenBank/DDBJ databases">
        <title>Comparative genomics reveals surprising divergence of two closely related strains of uncultivated UCYN-A cyanobacteria.</title>
        <authorList>
            <person name="Bombar D."/>
            <person name="Heller P."/>
            <person name="Sanchez-Baracaldo P."/>
            <person name="Carter B.J."/>
            <person name="Zert J.P."/>
        </authorList>
    </citation>
    <scope>NUCLEOTIDE SEQUENCE [LARGE SCALE GENOMIC DNA]</scope>
</reference>
<name>A0A086CGR7_9CHRO</name>